<dbReference type="SMART" id="SM00249">
    <property type="entry name" value="PHD"/>
    <property type="match status" value="2"/>
</dbReference>
<keyword evidence="6" id="KW-0012">Acyltransferase</keyword>
<sequence length="404" mass="45311">MVRKCGITVHYFCMLFSSGLSQRGKTEEDGIYGFLPSDIGKEKTRGARLKCTFCRKNGATIGCVVKNCRKVFHFGCGQKAGALNQYFDSYRSFCTSHRPRQTCPALAAGLYFFKCPLCCNKEIFQAEMLQVGIYIPEQDAAWEMEPHAYQELLEPYNHCDMDACLCPRGRKYNRDDSKWEIVVCHWCGSQGSHIGCFSRKNTPTSSSGSRRVRWSCQSCALIDDELRKERRKKKASCSPVNQDSVELPSGKSLTQSEHVGRKLPVKRSNTLQSSSVSTEQNDGESSTSSPSDLSGNQSASTLTPRIRRNRKQKRNLWKRGLLLRSTAKKRKVISATVTQAEATLAANESCLDEQSPSQEVNAENVNPSVSLSQILIHRQAHFHHHHQSGSAFRCFFCLIGIIES</sequence>
<dbReference type="EC" id="2.3.2.26" evidence="6"/>
<feature type="compositionally biased region" description="Basic residues" evidence="4">
    <location>
        <begin position="305"/>
        <end position="314"/>
    </location>
</feature>
<comment type="caution">
    <text evidence="6">The sequence shown here is derived from an EMBL/GenBank/DDBJ whole genome shotgun (WGS) entry which is preliminary data.</text>
</comment>
<dbReference type="AlphaFoldDB" id="A0A812DV95"/>
<keyword evidence="1" id="KW-0479">Metal-binding</keyword>
<keyword evidence="3" id="KW-0862">Zinc</keyword>
<evidence type="ECO:0000313" key="6">
    <source>
        <dbReference type="EMBL" id="CAE1309802.1"/>
    </source>
</evidence>
<keyword evidence="6" id="KW-0808">Transferase</keyword>
<dbReference type="InterPro" id="IPR034732">
    <property type="entry name" value="EPHD"/>
</dbReference>
<dbReference type="PANTHER" id="PTHR12420:SF42">
    <property type="entry name" value="G2_M PHASE-SPECIFIC E3 UBIQUITIN-PROTEIN LIGASE"/>
    <property type="match status" value="1"/>
</dbReference>
<dbReference type="GO" id="GO:0061630">
    <property type="term" value="F:ubiquitin protein ligase activity"/>
    <property type="evidence" value="ECO:0007669"/>
    <property type="project" value="UniProtKB-EC"/>
</dbReference>
<dbReference type="PROSITE" id="PS51805">
    <property type="entry name" value="EPHD"/>
    <property type="match status" value="1"/>
</dbReference>
<dbReference type="InterPro" id="IPR051188">
    <property type="entry name" value="PHD-type_Zinc_Finger"/>
</dbReference>
<keyword evidence="2" id="KW-0863">Zinc-finger</keyword>
<protein>
    <submittedName>
        <fullName evidence="6">G2H3</fullName>
        <ecNumber evidence="6">2.3.2.26</ecNumber>
    </submittedName>
</protein>
<dbReference type="InterPro" id="IPR001965">
    <property type="entry name" value="Znf_PHD"/>
</dbReference>
<name>A0A812DV95_ACAPH</name>
<dbReference type="InterPro" id="IPR019786">
    <property type="entry name" value="Zinc_finger_PHD-type_CS"/>
</dbReference>
<dbReference type="Gene3D" id="3.30.40.10">
    <property type="entry name" value="Zinc/RING finger domain, C3HC4 (zinc finger)"/>
    <property type="match status" value="2"/>
</dbReference>
<evidence type="ECO:0000256" key="2">
    <source>
        <dbReference type="ARBA" id="ARBA00022771"/>
    </source>
</evidence>
<dbReference type="PROSITE" id="PS01359">
    <property type="entry name" value="ZF_PHD_1"/>
    <property type="match status" value="1"/>
</dbReference>
<feature type="region of interest" description="Disordered" evidence="4">
    <location>
        <begin position="231"/>
        <end position="314"/>
    </location>
</feature>
<dbReference type="InterPro" id="IPR059102">
    <property type="entry name" value="PHD_PHF7/G2E3-like"/>
</dbReference>
<dbReference type="EMBL" id="CAHIKZ030004353">
    <property type="protein sequence ID" value="CAE1309802.1"/>
    <property type="molecule type" value="Genomic_DNA"/>
</dbReference>
<dbReference type="Pfam" id="PF26054">
    <property type="entry name" value="PHD_G2E3"/>
    <property type="match status" value="1"/>
</dbReference>
<dbReference type="OrthoDB" id="512616at2759"/>
<proteinExistence type="predicted"/>
<dbReference type="Proteomes" id="UP000597762">
    <property type="component" value="Unassembled WGS sequence"/>
</dbReference>
<dbReference type="Pfam" id="PF13771">
    <property type="entry name" value="zf-HC5HC2H"/>
    <property type="match status" value="1"/>
</dbReference>
<dbReference type="GO" id="GO:0005634">
    <property type="term" value="C:nucleus"/>
    <property type="evidence" value="ECO:0007669"/>
    <property type="project" value="TreeGrafter"/>
</dbReference>
<organism evidence="6 7">
    <name type="scientific">Acanthosepion pharaonis</name>
    <name type="common">Pharaoh cuttlefish</name>
    <name type="synonym">Sepia pharaonis</name>
    <dbReference type="NCBI Taxonomy" id="158019"/>
    <lineage>
        <taxon>Eukaryota</taxon>
        <taxon>Metazoa</taxon>
        <taxon>Spiralia</taxon>
        <taxon>Lophotrochozoa</taxon>
        <taxon>Mollusca</taxon>
        <taxon>Cephalopoda</taxon>
        <taxon>Coleoidea</taxon>
        <taxon>Decapodiformes</taxon>
        <taxon>Sepiida</taxon>
        <taxon>Sepiina</taxon>
        <taxon>Sepiidae</taxon>
        <taxon>Acanthosepion</taxon>
    </lineage>
</organism>
<feature type="domain" description="PHD-type" evidence="5">
    <location>
        <begin position="1"/>
        <end position="98"/>
    </location>
</feature>
<dbReference type="PANTHER" id="PTHR12420">
    <property type="entry name" value="PHD FINGER PROTEIN"/>
    <property type="match status" value="1"/>
</dbReference>
<dbReference type="SUPFAM" id="SSF57903">
    <property type="entry name" value="FYVE/PHD zinc finger"/>
    <property type="match status" value="1"/>
</dbReference>
<evidence type="ECO:0000256" key="4">
    <source>
        <dbReference type="SAM" id="MobiDB-lite"/>
    </source>
</evidence>
<gene>
    <name evidence="6" type="ORF">SPHA_61462</name>
</gene>
<evidence type="ECO:0000259" key="5">
    <source>
        <dbReference type="PROSITE" id="PS51805"/>
    </source>
</evidence>
<evidence type="ECO:0000313" key="7">
    <source>
        <dbReference type="Proteomes" id="UP000597762"/>
    </source>
</evidence>
<evidence type="ECO:0000256" key="3">
    <source>
        <dbReference type="ARBA" id="ARBA00022833"/>
    </source>
</evidence>
<evidence type="ECO:0000256" key="1">
    <source>
        <dbReference type="ARBA" id="ARBA00022723"/>
    </source>
</evidence>
<reference evidence="6" key="1">
    <citation type="submission" date="2021-01" db="EMBL/GenBank/DDBJ databases">
        <authorList>
            <person name="Li R."/>
            <person name="Bekaert M."/>
        </authorList>
    </citation>
    <scope>NUCLEOTIDE SEQUENCE</scope>
    <source>
        <strain evidence="6">Farmed</strain>
    </source>
</reference>
<dbReference type="InterPro" id="IPR011011">
    <property type="entry name" value="Znf_FYVE_PHD"/>
</dbReference>
<feature type="compositionally biased region" description="Polar residues" evidence="4">
    <location>
        <begin position="267"/>
        <end position="303"/>
    </location>
</feature>
<dbReference type="GO" id="GO:0008270">
    <property type="term" value="F:zinc ion binding"/>
    <property type="evidence" value="ECO:0007669"/>
    <property type="project" value="UniProtKB-KW"/>
</dbReference>
<accession>A0A812DV95</accession>
<dbReference type="InterPro" id="IPR013083">
    <property type="entry name" value="Znf_RING/FYVE/PHD"/>
</dbReference>
<keyword evidence="7" id="KW-1185">Reference proteome</keyword>